<reference evidence="3 4" key="1">
    <citation type="journal article" date="2020" name="ISME J.">
        <title>Uncovering the hidden diversity of litter-decomposition mechanisms in mushroom-forming fungi.</title>
        <authorList>
            <person name="Floudas D."/>
            <person name="Bentzer J."/>
            <person name="Ahren D."/>
            <person name="Johansson T."/>
            <person name="Persson P."/>
            <person name="Tunlid A."/>
        </authorList>
    </citation>
    <scope>NUCLEOTIDE SEQUENCE [LARGE SCALE GENOMIC DNA]</scope>
    <source>
        <strain evidence="3 4">CBS 101986</strain>
    </source>
</reference>
<dbReference type="Pfam" id="PF24883">
    <property type="entry name" value="NPHP3_N"/>
    <property type="match status" value="1"/>
</dbReference>
<keyword evidence="1" id="KW-0677">Repeat</keyword>
<accession>A0A8H5BJC2</accession>
<name>A0A8H5BJC2_9AGAR</name>
<dbReference type="PANTHER" id="PTHR10039">
    <property type="entry name" value="AMELOGENIN"/>
    <property type="match status" value="1"/>
</dbReference>
<sequence>MCNTTIHGGTFVVSDNPSTASSLDILYKRVAPNAILNAEGRADEVRCHPGTRKEVINRIEKWRDAQDGLTAPIFWLSGPAGAGKSAIVQTVADRCIQQEVPQANFFFFRADSSRNTVAPLVATLLHQIILLYSSVRDTVAAVLSANPLIFDGLLEEQLAQLIIAPLRAIQRSSDSYKPLTLFVDGLDECDSRDNQRRIIHAFGKVLVKHPCLFCLLVGSRDESQIKMAFKQLSTPLLPLYLDAKYSPDRDIRRFVIAEFQKIREAHPLCHMLHVNWPSDKDIEAIVHKSSGQFVYAATAMRFISHSSASPNLSLDRVQGVAQVATNSPFSQLDAIYTFILSRADDQQALKDILHAHFHRRRVAHPEAGPTLTLQQVLCVYDRVYTDSVLHSCIADVNAIACFENDSLIFYHASLADYLEDQSRSEEYFVDIDVFNVKILQRLLRHPKLDEKALRLVRNCLESLKAMTPDIMRELLAPECLDFIGASTWTLRILSENLHRLCLPDDMTSYKVILRKWIFRYMALAFGCIDNIGDLREELHDVPFGQRYLMMAQIVHHHGDVTQDLTIVTDTLRPEFNTHEVGLWVKELLQRIHKKHYSDDYARYKRLVRLWVYWAVSNSVLLSNVQTLLSGRQVHYMSLGLSSPKKNELHVTVPFSERYIMMAQIEHLCGDIAQNLDIVTDTLRSTSAFDAHETSVWVEELLGRIHEEYYPRQLTTYKRLMRQWIFWAVSNNVFTSNVYNFPNGRHIADTTSSIVDGVRRKELHDFPYSQRYITMARIETLQGGVYLDLGIVAIDALRPESVSDAPEVALWVQHLLKRIYRECYSHDYSRYRRLVRMWVYWAVSNNVPLYNVQTLLTGHQICYTSLGLPSLLEDDDIVPSSNRYIMMALVEHLYGDIVENLITVSDTLRSTSAFDAHEASVWVEGLLERIHGEYYPHRLETYKRLIRRWIFWAVSNNVFTSNMYNFRNCRTIPDTTSSMLYGGKIKKPHDIPYRQRYITMARIEALRGDVGQDLGVVAIDALHSNSISDAHEVALWVQHLLKHIYKRFYSCRLETYERLTRQWIYWAVSNNVLLSNVKTLPNGHQIHYMSLGLSGLKEYGPNSDIVPLSEMYIMMAQIEHCHGDITQNFDIVADALRPETNTYEIGLWVKKLLQSIHKKYYSNDIHYAKYKRLVRQWIYWAVSNYVLSFNVQSLPNRRQIHYISLGLSDLREDNLHDDILPLSDTYIMMAQIEHLHGDTAQDLDMVTETLRSTLAFDAHETSVWVEGLLERIHGEYYPHRLETYKRLIKQWIFCAVSNNVFTSNMYNFRNCRTAPDTTSSTLYSREREEPHDIPYRQRYITMARIEALRGDVGQDFDVVAINALRPESVSDAHEVALWVQHLLKRVYEEYYPCGLETYKRLIRQWIYWAISNNVLSPNVQTLPNGRQIHYMSMGLSGLKENGLHCDMVPLSEMYIMMAQIEHSHGDVTQNLDVVADALRPETNNHEVGLWVKTLLQSIYTKYDSGDIHYAKYKQLIRQWIYWAVSNCVLSFNVKTLPNGRQIRYMSLGLSDLREDDLHGDIVPLSDRYMVMAQIEHLHGDTAQDLDIVADTLLSMSAFDAYETSVWVEKLLGRIHGEYYPHRLETYKRLIRQWIFWAVSNNVFTSNMYKFGVRNGPPIPDATPSTLYNGERKELHDLPYIQRYITMARIETLRGDVDQDLCIVVIDALRPESVSDAHEVGLWVQHLLQRIYEEFYPHSLKTYKRLTRKWIFWAVSNDITLTDFEKNEPDDILPCSQRYFTMAQIERLFGDVSQNPNLLVDTLRERPESAYDAHETALWVQNLLQRIHSEYYLSHLDIYKRLMKQWICWALVNDVALADLDNLPYGRWYLRRCTVEKRVTDYLKPSHR</sequence>
<feature type="domain" description="Nephrocystin 3-like N-terminal" evidence="2">
    <location>
        <begin position="59"/>
        <end position="220"/>
    </location>
</feature>
<dbReference type="InterPro" id="IPR056884">
    <property type="entry name" value="NPHP3-like_N"/>
</dbReference>
<proteinExistence type="predicted"/>
<dbReference type="OrthoDB" id="5967843at2759"/>
<gene>
    <name evidence="3" type="ORF">D9619_011301</name>
</gene>
<keyword evidence="4" id="KW-1185">Reference proteome</keyword>
<dbReference type="Proteomes" id="UP000567179">
    <property type="component" value="Unassembled WGS sequence"/>
</dbReference>
<organism evidence="3 4">
    <name type="scientific">Psilocybe cf. subviscida</name>
    <dbReference type="NCBI Taxonomy" id="2480587"/>
    <lineage>
        <taxon>Eukaryota</taxon>
        <taxon>Fungi</taxon>
        <taxon>Dikarya</taxon>
        <taxon>Basidiomycota</taxon>
        <taxon>Agaricomycotina</taxon>
        <taxon>Agaricomycetes</taxon>
        <taxon>Agaricomycetidae</taxon>
        <taxon>Agaricales</taxon>
        <taxon>Agaricineae</taxon>
        <taxon>Strophariaceae</taxon>
        <taxon>Psilocybe</taxon>
    </lineage>
</organism>
<dbReference type="Gene3D" id="3.40.50.300">
    <property type="entry name" value="P-loop containing nucleotide triphosphate hydrolases"/>
    <property type="match status" value="1"/>
</dbReference>
<dbReference type="EMBL" id="JAACJJ010000016">
    <property type="protein sequence ID" value="KAF5324153.1"/>
    <property type="molecule type" value="Genomic_DNA"/>
</dbReference>
<evidence type="ECO:0000313" key="3">
    <source>
        <dbReference type="EMBL" id="KAF5324153.1"/>
    </source>
</evidence>
<dbReference type="InterPro" id="IPR027417">
    <property type="entry name" value="P-loop_NTPase"/>
</dbReference>
<evidence type="ECO:0000256" key="1">
    <source>
        <dbReference type="ARBA" id="ARBA00022737"/>
    </source>
</evidence>
<evidence type="ECO:0000259" key="2">
    <source>
        <dbReference type="Pfam" id="PF24883"/>
    </source>
</evidence>
<protein>
    <recommendedName>
        <fullName evidence="2">Nephrocystin 3-like N-terminal domain-containing protein</fullName>
    </recommendedName>
</protein>
<evidence type="ECO:0000313" key="4">
    <source>
        <dbReference type="Proteomes" id="UP000567179"/>
    </source>
</evidence>
<comment type="caution">
    <text evidence="3">The sequence shown here is derived from an EMBL/GenBank/DDBJ whole genome shotgun (WGS) entry which is preliminary data.</text>
</comment>
<dbReference type="SUPFAM" id="SSF52540">
    <property type="entry name" value="P-loop containing nucleoside triphosphate hydrolases"/>
    <property type="match status" value="1"/>
</dbReference>